<evidence type="ECO:0000256" key="1">
    <source>
        <dbReference type="ARBA" id="ARBA00004496"/>
    </source>
</evidence>
<accession>A0ABQ8FLE6</accession>
<evidence type="ECO:0000313" key="7">
    <source>
        <dbReference type="Proteomes" id="UP001648503"/>
    </source>
</evidence>
<dbReference type="Proteomes" id="UP001648503">
    <property type="component" value="Unassembled WGS sequence"/>
</dbReference>
<feature type="compositionally biased region" description="Polar residues" evidence="4">
    <location>
        <begin position="108"/>
        <end position="121"/>
    </location>
</feature>
<comment type="caution">
    <text evidence="6">The sequence shown here is derived from an EMBL/GenBank/DDBJ whole genome shotgun (WGS) entry which is preliminary data.</text>
</comment>
<feature type="region of interest" description="Disordered" evidence="4">
    <location>
        <begin position="70"/>
        <end position="93"/>
    </location>
</feature>
<dbReference type="Pfam" id="PF07989">
    <property type="entry name" value="Cnn_1N"/>
    <property type="match status" value="1"/>
</dbReference>
<feature type="coiled-coil region" evidence="3">
    <location>
        <begin position="436"/>
        <end position="484"/>
    </location>
</feature>
<feature type="compositionally biased region" description="Acidic residues" evidence="4">
    <location>
        <begin position="35"/>
        <end position="45"/>
    </location>
</feature>
<feature type="compositionally biased region" description="Basic and acidic residues" evidence="4">
    <location>
        <begin position="579"/>
        <end position="594"/>
    </location>
</feature>
<reference evidence="6 7" key="1">
    <citation type="submission" date="2021-02" db="EMBL/GenBank/DDBJ databases">
        <title>Variation within the Batrachochytrium salamandrivorans European outbreak.</title>
        <authorList>
            <person name="Kelly M."/>
            <person name="Pasmans F."/>
            <person name="Shea T.P."/>
            <person name="Munoz J.F."/>
            <person name="Carranza S."/>
            <person name="Cuomo C.A."/>
            <person name="Martel A."/>
        </authorList>
    </citation>
    <scope>NUCLEOTIDE SEQUENCE [LARGE SCALE GENOMIC DNA]</scope>
    <source>
        <strain evidence="6 7">AMFP18/2</strain>
    </source>
</reference>
<feature type="region of interest" description="Disordered" evidence="4">
    <location>
        <begin position="24"/>
        <end position="54"/>
    </location>
</feature>
<evidence type="ECO:0000256" key="4">
    <source>
        <dbReference type="SAM" id="MobiDB-lite"/>
    </source>
</evidence>
<comment type="subcellular location">
    <subcellularLocation>
        <location evidence="1">Cytoplasm</location>
    </subcellularLocation>
</comment>
<feature type="coiled-coil region" evidence="3">
    <location>
        <begin position="785"/>
        <end position="844"/>
    </location>
</feature>
<sequence>MTRATVMVQPDSLLSDQLELYQKQDQQLQPQLQISEEEEEEEEEDGTHLVLTQKESESFQLELLREDFDDDSSEYSSDQNQVRLATPSMAKRPAPPQLIATNAVTSNGNGVASRKSNSTHPVVSANADKTRSRTITNPLLHIQTADSIADIKRLSFSPAVSDHSSYTGKLEHVRIDSSEGDHMEHYSMGLKHREKLIDDLKKENFGMKMRVYFLTETIQKLSPEGVKEIIIEHAELKAIVEDMRLEAQIRDQQLQQLHQLNDHQLDDDQQLKLEQQLQSLGKQLEIDQLSLQTQRQQLEMDQLGIQSQRQQLDLDQKWLHEQIQSQRLKMEEDTLLIQSQRRKMEEETLLIQSHMEQLEKDQRRVSLQKLQFENDQKLQWKQLESQKLQFENDQKLQWKQLESQKLQLENDQTIAKADVALMEKMLKEGQISPADRKELVEAIDQLELMVSKKTAEVDVTAVQLQEARQHIVQLETEQVNSRAERDQHVCELNQKLSDALQKVKLVNNIQSRHPSGVSLRNPPMDPTQLDIKHITEKAEFQSQMILYKQKIDEFQAVSVCNAEDMVFLQRELERQTSKLKALEEKSREKTERSKVKTPNGKPEPSYDELSNETLRLIPQAHREFSESDFRNLVIQLYQKLQDAGPTEKEAAYFTQMIRQLMQSLPALDTHDANRLRYIAELKQRNLLLVQVNQRLDSVLSDSALKPQHISSFSDLKLAIHEKLELLKSHYESTQALQIEKRLWKTKMSAMEARLIRVGAYPDQLEHATANVDKASADSGNSPTETEALRKQLGELQARLGSARQEIRRDRQGAKYRIEELVSTNRKLESDLLQCSRSLVALKENAVALPKAVSTGSPGRAKLARLNEQLRTDLGDQISEGAAMRDQLRKTKIQCSRAISEQQKLGELLERTKTGVSAALHKLALLKDDTVADPAIVKQIYGQTLQILHTLAFK</sequence>
<gene>
    <name evidence="6" type="ORF">BASA50_003380</name>
</gene>
<keyword evidence="7" id="KW-1185">Reference proteome</keyword>
<keyword evidence="3" id="KW-0175">Coiled coil</keyword>
<feature type="region of interest" description="Disordered" evidence="4">
    <location>
        <begin position="108"/>
        <end position="129"/>
    </location>
</feature>
<dbReference type="EMBL" id="JAFCIX010000093">
    <property type="protein sequence ID" value="KAH6598873.1"/>
    <property type="molecule type" value="Genomic_DNA"/>
</dbReference>
<feature type="compositionally biased region" description="Low complexity" evidence="4">
    <location>
        <begin position="24"/>
        <end position="34"/>
    </location>
</feature>
<feature type="domain" description="Centrosomin N-terminal motif 1" evidence="5">
    <location>
        <begin position="190"/>
        <end position="259"/>
    </location>
</feature>
<evidence type="ECO:0000256" key="3">
    <source>
        <dbReference type="SAM" id="Coils"/>
    </source>
</evidence>
<proteinExistence type="predicted"/>
<dbReference type="InterPro" id="IPR012943">
    <property type="entry name" value="Cnn_1N"/>
</dbReference>
<evidence type="ECO:0000313" key="6">
    <source>
        <dbReference type="EMBL" id="KAH6598873.1"/>
    </source>
</evidence>
<protein>
    <recommendedName>
        <fullName evidence="5">Centrosomin N-terminal motif 1 domain-containing protein</fullName>
    </recommendedName>
</protein>
<organism evidence="6 7">
    <name type="scientific">Batrachochytrium salamandrivorans</name>
    <dbReference type="NCBI Taxonomy" id="1357716"/>
    <lineage>
        <taxon>Eukaryota</taxon>
        <taxon>Fungi</taxon>
        <taxon>Fungi incertae sedis</taxon>
        <taxon>Chytridiomycota</taxon>
        <taxon>Chytridiomycota incertae sedis</taxon>
        <taxon>Chytridiomycetes</taxon>
        <taxon>Rhizophydiales</taxon>
        <taxon>Rhizophydiales incertae sedis</taxon>
        <taxon>Batrachochytrium</taxon>
    </lineage>
</organism>
<feature type="region of interest" description="Disordered" evidence="4">
    <location>
        <begin position="579"/>
        <end position="608"/>
    </location>
</feature>
<evidence type="ECO:0000259" key="5">
    <source>
        <dbReference type="Pfam" id="PF07989"/>
    </source>
</evidence>
<keyword evidence="2" id="KW-0963">Cytoplasm</keyword>
<evidence type="ECO:0000256" key="2">
    <source>
        <dbReference type="ARBA" id="ARBA00022490"/>
    </source>
</evidence>
<name>A0ABQ8FLE6_9FUNG</name>